<proteinExistence type="inferred from homology"/>
<comment type="similarity">
    <text evidence="1">Belongs to the methyltransferase superfamily.</text>
</comment>
<dbReference type="AlphaFoldDB" id="A0A164PLA8"/>
<reference evidence="5 6" key="1">
    <citation type="submission" date="2016-04" db="EMBL/GenBank/DDBJ databases">
        <authorList>
            <person name="Evans L.H."/>
            <person name="Alamgir A."/>
            <person name="Owens N."/>
            <person name="Weber N.D."/>
            <person name="Virtaneva K."/>
            <person name="Barbian K."/>
            <person name="Babar A."/>
            <person name="Rosenke K."/>
        </authorList>
    </citation>
    <scope>NUCLEOTIDE SEQUENCE [LARGE SCALE GENOMIC DNA]</scope>
    <source>
        <strain evidence="5 6">IFM 0406</strain>
    </source>
</reference>
<dbReference type="PANTHER" id="PTHR44942">
    <property type="entry name" value="METHYLTRANSF_11 DOMAIN-CONTAINING PROTEIN"/>
    <property type="match status" value="1"/>
</dbReference>
<dbReference type="GO" id="GO:0008757">
    <property type="term" value="F:S-adenosylmethionine-dependent methyltransferase activity"/>
    <property type="evidence" value="ECO:0007669"/>
    <property type="project" value="InterPro"/>
</dbReference>
<gene>
    <name evidence="5" type="ORF">AWN90_20470</name>
</gene>
<sequence>MVTLPPGHPGPPEHQPHRARDMAESFGAEAARYDRARPRYPDAMVHRLVAASPGPDVLDVGCGTGIAARQFRAAGCRVLGVEPDARMADFARAQGFEVEVARFEEWDHGGRTFDAVIAGQAWHWVDPLAGARSSARALRPGGRFAAFWNAMQLPPEVEDAFAEVYHRLLPDLPILRGMTAGAEAYSAICTRAEEALRTTDSFTDIDRWQFPWPHTYTRDEWLDGLPTAGVSARLPTTTMTELLTDIGKAIDNIGGTFTMHYTAVVLTAQRTDTT</sequence>
<dbReference type="Gene3D" id="3.40.50.150">
    <property type="entry name" value="Vaccinia Virus protein VP39"/>
    <property type="match status" value="1"/>
</dbReference>
<keyword evidence="2 5" id="KW-0489">Methyltransferase</keyword>
<organism evidence="5 6">
    <name type="scientific">Nocardia terpenica</name>
    <dbReference type="NCBI Taxonomy" id="455432"/>
    <lineage>
        <taxon>Bacteria</taxon>
        <taxon>Bacillati</taxon>
        <taxon>Actinomycetota</taxon>
        <taxon>Actinomycetes</taxon>
        <taxon>Mycobacteriales</taxon>
        <taxon>Nocardiaceae</taxon>
        <taxon>Nocardia</taxon>
    </lineage>
</organism>
<keyword evidence="3 5" id="KW-0808">Transferase</keyword>
<keyword evidence="6" id="KW-1185">Reference proteome</keyword>
<dbReference type="InterPro" id="IPR051052">
    <property type="entry name" value="Diverse_substrate_MTase"/>
</dbReference>
<dbReference type="CDD" id="cd02440">
    <property type="entry name" value="AdoMet_MTases"/>
    <property type="match status" value="1"/>
</dbReference>
<accession>A0A164PLA8</accession>
<dbReference type="PANTHER" id="PTHR44942:SF4">
    <property type="entry name" value="METHYLTRANSFERASE TYPE 11 DOMAIN-CONTAINING PROTEIN"/>
    <property type="match status" value="1"/>
</dbReference>
<comment type="caution">
    <text evidence="5">The sequence shown here is derived from an EMBL/GenBank/DDBJ whole genome shotgun (WGS) entry which is preliminary data.</text>
</comment>
<evidence type="ECO:0000256" key="3">
    <source>
        <dbReference type="ARBA" id="ARBA00022679"/>
    </source>
</evidence>
<protein>
    <submittedName>
        <fullName evidence="5">Methyltransferase type 11</fullName>
    </submittedName>
</protein>
<dbReference type="EMBL" id="LWGR01000003">
    <property type="protein sequence ID" value="KZM75718.1"/>
    <property type="molecule type" value="Genomic_DNA"/>
</dbReference>
<dbReference type="InterPro" id="IPR029063">
    <property type="entry name" value="SAM-dependent_MTases_sf"/>
</dbReference>
<dbReference type="RefSeq" id="WP_067583607.1">
    <property type="nucleotide sequence ID" value="NZ_JABMCZ010000001.1"/>
</dbReference>
<dbReference type="Proteomes" id="UP000076512">
    <property type="component" value="Unassembled WGS sequence"/>
</dbReference>
<evidence type="ECO:0000313" key="6">
    <source>
        <dbReference type="Proteomes" id="UP000076512"/>
    </source>
</evidence>
<dbReference type="InterPro" id="IPR013216">
    <property type="entry name" value="Methyltransf_11"/>
</dbReference>
<feature type="domain" description="Methyltransferase type 11" evidence="4">
    <location>
        <begin position="58"/>
        <end position="145"/>
    </location>
</feature>
<dbReference type="GO" id="GO:0032259">
    <property type="term" value="P:methylation"/>
    <property type="evidence" value="ECO:0007669"/>
    <property type="project" value="UniProtKB-KW"/>
</dbReference>
<dbReference type="STRING" id="455432.AWN90_20470"/>
<evidence type="ECO:0000259" key="4">
    <source>
        <dbReference type="Pfam" id="PF08241"/>
    </source>
</evidence>
<evidence type="ECO:0000256" key="2">
    <source>
        <dbReference type="ARBA" id="ARBA00022603"/>
    </source>
</evidence>
<dbReference type="Pfam" id="PF08241">
    <property type="entry name" value="Methyltransf_11"/>
    <property type="match status" value="1"/>
</dbReference>
<evidence type="ECO:0000256" key="1">
    <source>
        <dbReference type="ARBA" id="ARBA00008361"/>
    </source>
</evidence>
<evidence type="ECO:0000313" key="5">
    <source>
        <dbReference type="EMBL" id="KZM75718.1"/>
    </source>
</evidence>
<dbReference type="SUPFAM" id="SSF53335">
    <property type="entry name" value="S-adenosyl-L-methionine-dependent methyltransferases"/>
    <property type="match status" value="1"/>
</dbReference>
<name>A0A164PLA8_9NOCA</name>